<evidence type="ECO:0000313" key="1">
    <source>
        <dbReference type="EMBL" id="RDH87784.1"/>
    </source>
</evidence>
<proteinExistence type="predicted"/>
<gene>
    <name evidence="1" type="ORF">DIZ78_04360</name>
</gene>
<protein>
    <submittedName>
        <fullName evidence="1">Uncharacterized protein</fullName>
    </submittedName>
</protein>
<reference evidence="1 2" key="1">
    <citation type="journal article" date="2018" name="ISME J.">
        <title>Endosymbiont genomes yield clues of tubeworm success.</title>
        <authorList>
            <person name="Li Y."/>
            <person name="Liles M.R."/>
            <person name="Halanych K.M."/>
        </authorList>
    </citation>
    <scope>NUCLEOTIDE SEQUENCE [LARGE SCALE GENOMIC DNA]</scope>
    <source>
        <strain evidence="1">A1462</strain>
    </source>
</reference>
<sequence>MGIRIKSHWHREESDRSPKEIGGAIAFIAWRIALDKAITLHGEDYVYHNDQQRLGVIAEYLAFETQIADRIVYEQMKPEERQELVTELVLKLANHYQDNAREMVGPSDHADQFIKLFNQRSGEYAEFKLTDNGPSYPFFRHLGFEIQQVMGGDQENHWVIDQVMDRDGPDVYKQLSRAVKNLFY</sequence>
<keyword evidence="2" id="KW-1185">Reference proteome</keyword>
<dbReference type="Proteomes" id="UP000254771">
    <property type="component" value="Unassembled WGS sequence"/>
</dbReference>
<organism evidence="1 2">
    <name type="scientific">endosymbiont of Escarpia spicata</name>
    <dbReference type="NCBI Taxonomy" id="2200908"/>
    <lineage>
        <taxon>Bacteria</taxon>
        <taxon>Pseudomonadati</taxon>
        <taxon>Pseudomonadota</taxon>
        <taxon>Gammaproteobacteria</taxon>
        <taxon>sulfur-oxidizing symbionts</taxon>
    </lineage>
</organism>
<dbReference type="AlphaFoldDB" id="A0A370DTJ9"/>
<comment type="caution">
    <text evidence="1">The sequence shown here is derived from an EMBL/GenBank/DDBJ whole genome shotgun (WGS) entry which is preliminary data.</text>
</comment>
<name>A0A370DTJ9_9GAMM</name>
<dbReference type="EMBL" id="QFXE01000005">
    <property type="protein sequence ID" value="RDH87784.1"/>
    <property type="molecule type" value="Genomic_DNA"/>
</dbReference>
<evidence type="ECO:0000313" key="2">
    <source>
        <dbReference type="Proteomes" id="UP000254771"/>
    </source>
</evidence>
<accession>A0A370DTJ9</accession>